<feature type="compositionally biased region" description="Basic and acidic residues" evidence="1">
    <location>
        <begin position="44"/>
        <end position="57"/>
    </location>
</feature>
<dbReference type="AlphaFoldDB" id="A0AAN8U5X6"/>
<reference evidence="2 3" key="1">
    <citation type="submission" date="2024-02" db="EMBL/GenBank/DDBJ databases">
        <title>de novo genome assembly of Solanum bulbocastanum strain 11H21.</title>
        <authorList>
            <person name="Hosaka A.J."/>
        </authorList>
    </citation>
    <scope>NUCLEOTIDE SEQUENCE [LARGE SCALE GENOMIC DNA]</scope>
    <source>
        <tissue evidence="2">Young leaves</tissue>
    </source>
</reference>
<comment type="caution">
    <text evidence="2">The sequence shown here is derived from an EMBL/GenBank/DDBJ whole genome shotgun (WGS) entry which is preliminary data.</text>
</comment>
<protein>
    <submittedName>
        <fullName evidence="2">Uncharacterized protein</fullName>
    </submittedName>
</protein>
<feature type="region of interest" description="Disordered" evidence="1">
    <location>
        <begin position="40"/>
        <end position="67"/>
    </location>
</feature>
<name>A0AAN8U5X6_SOLBU</name>
<dbReference type="Proteomes" id="UP001371456">
    <property type="component" value="Unassembled WGS sequence"/>
</dbReference>
<evidence type="ECO:0000313" key="3">
    <source>
        <dbReference type="Proteomes" id="UP001371456"/>
    </source>
</evidence>
<evidence type="ECO:0000313" key="2">
    <source>
        <dbReference type="EMBL" id="KAK6802553.1"/>
    </source>
</evidence>
<keyword evidence="3" id="KW-1185">Reference proteome</keyword>
<accession>A0AAN8U5X6</accession>
<dbReference type="EMBL" id="JBANQN010000001">
    <property type="protein sequence ID" value="KAK6802553.1"/>
    <property type="molecule type" value="Genomic_DNA"/>
</dbReference>
<sequence length="116" mass="13250">MTPPVPNTNPSSWIEMGLQGHLLTLHVLMENQEMILEIQNPSSDRVEGGQESHRDLQRPSMNVGNPSTTNFPGLVFFRIPTWETQLYTPMHKTHPMAVTTPTRLPNIQDIDLLYHH</sequence>
<evidence type="ECO:0000256" key="1">
    <source>
        <dbReference type="SAM" id="MobiDB-lite"/>
    </source>
</evidence>
<gene>
    <name evidence="2" type="ORF">RDI58_000333</name>
</gene>
<proteinExistence type="predicted"/>
<organism evidence="2 3">
    <name type="scientific">Solanum bulbocastanum</name>
    <name type="common">Wild potato</name>
    <dbReference type="NCBI Taxonomy" id="147425"/>
    <lineage>
        <taxon>Eukaryota</taxon>
        <taxon>Viridiplantae</taxon>
        <taxon>Streptophyta</taxon>
        <taxon>Embryophyta</taxon>
        <taxon>Tracheophyta</taxon>
        <taxon>Spermatophyta</taxon>
        <taxon>Magnoliopsida</taxon>
        <taxon>eudicotyledons</taxon>
        <taxon>Gunneridae</taxon>
        <taxon>Pentapetalae</taxon>
        <taxon>asterids</taxon>
        <taxon>lamiids</taxon>
        <taxon>Solanales</taxon>
        <taxon>Solanaceae</taxon>
        <taxon>Solanoideae</taxon>
        <taxon>Solaneae</taxon>
        <taxon>Solanum</taxon>
    </lineage>
</organism>